<dbReference type="OrthoDB" id="10302484at2759"/>
<evidence type="ECO:0000313" key="2">
    <source>
        <dbReference type="Proteomes" id="UP000887013"/>
    </source>
</evidence>
<comment type="caution">
    <text evidence="1">The sequence shown here is derived from an EMBL/GenBank/DDBJ whole genome shotgun (WGS) entry which is preliminary data.</text>
</comment>
<keyword evidence="2" id="KW-1185">Reference proteome</keyword>
<protein>
    <submittedName>
        <fullName evidence="1">Uncharacterized protein</fullName>
    </submittedName>
</protein>
<gene>
    <name evidence="1" type="ORF">NPIL_350971</name>
</gene>
<evidence type="ECO:0000313" key="1">
    <source>
        <dbReference type="EMBL" id="GFS63714.1"/>
    </source>
</evidence>
<dbReference type="EMBL" id="BMAW01047998">
    <property type="protein sequence ID" value="GFS63714.1"/>
    <property type="molecule type" value="Genomic_DNA"/>
</dbReference>
<dbReference type="Proteomes" id="UP000887013">
    <property type="component" value="Unassembled WGS sequence"/>
</dbReference>
<proteinExistence type="predicted"/>
<dbReference type="AlphaFoldDB" id="A0A8X6K425"/>
<accession>A0A8X6K425</accession>
<reference evidence="1" key="1">
    <citation type="submission" date="2020-08" db="EMBL/GenBank/DDBJ databases">
        <title>Multicomponent nature underlies the extraordinary mechanical properties of spider dragline silk.</title>
        <authorList>
            <person name="Kono N."/>
            <person name="Nakamura H."/>
            <person name="Mori M."/>
            <person name="Yoshida Y."/>
            <person name="Ohtoshi R."/>
            <person name="Malay A.D."/>
            <person name="Moran D.A.P."/>
            <person name="Tomita M."/>
            <person name="Numata K."/>
            <person name="Arakawa K."/>
        </authorList>
    </citation>
    <scope>NUCLEOTIDE SEQUENCE</scope>
</reference>
<sequence>MCPIVFCDVPHPPITISMLLYRLLPPKSRAKLSSKRIVLAHCQDAEDRPRVAQYFGVGEASNLAFLEGGRQLPWRQATVINVPSRCQASFEDALCSIKGCYNRVIVSTQDRP</sequence>
<name>A0A8X6K425_NEPPI</name>
<organism evidence="1 2">
    <name type="scientific">Nephila pilipes</name>
    <name type="common">Giant wood spider</name>
    <name type="synonym">Nephila maculata</name>
    <dbReference type="NCBI Taxonomy" id="299642"/>
    <lineage>
        <taxon>Eukaryota</taxon>
        <taxon>Metazoa</taxon>
        <taxon>Ecdysozoa</taxon>
        <taxon>Arthropoda</taxon>
        <taxon>Chelicerata</taxon>
        <taxon>Arachnida</taxon>
        <taxon>Araneae</taxon>
        <taxon>Araneomorphae</taxon>
        <taxon>Entelegynae</taxon>
        <taxon>Araneoidea</taxon>
        <taxon>Nephilidae</taxon>
        <taxon>Nephila</taxon>
    </lineage>
</organism>